<sequence length="241" mass="27167">MISLWVNRIIFEADGNLTLRFPYLALMDTPTLEPSSIEPDFNSILARITNILFCQKSASGITEPVQQRSTLRPAITYARLKRAMATNNLSNESYKSLELMADTIRALMDEVNALRVEVNELKSLIPVQTITQSDRPLTTNDVPANRNLAVPSGVFRNESLGHLILDYWDPLPNLDCRLSTNTPGRVQVNPALSIGFSREDEVINNSALFWHTQMFKEGIKLLDSRRVILGYFQAFTRVIGL</sequence>
<proteinExistence type="predicted"/>
<dbReference type="EMBL" id="MU157957">
    <property type="protein sequence ID" value="KAF9522185.1"/>
    <property type="molecule type" value="Genomic_DNA"/>
</dbReference>
<evidence type="ECO:0000313" key="3">
    <source>
        <dbReference type="Proteomes" id="UP000807306"/>
    </source>
</evidence>
<name>A0A9P6JIL7_9AGAR</name>
<dbReference type="Proteomes" id="UP000807306">
    <property type="component" value="Unassembled WGS sequence"/>
</dbReference>
<protein>
    <submittedName>
        <fullName evidence="2">Uncharacterized protein</fullName>
    </submittedName>
</protein>
<gene>
    <name evidence="2" type="ORF">CPB83DRAFT_840686</name>
</gene>
<keyword evidence="1" id="KW-0175">Coiled coil</keyword>
<evidence type="ECO:0000313" key="2">
    <source>
        <dbReference type="EMBL" id="KAF9522185.1"/>
    </source>
</evidence>
<keyword evidence="3" id="KW-1185">Reference proteome</keyword>
<comment type="caution">
    <text evidence="2">The sequence shown here is derived from an EMBL/GenBank/DDBJ whole genome shotgun (WGS) entry which is preliminary data.</text>
</comment>
<evidence type="ECO:0000256" key="1">
    <source>
        <dbReference type="SAM" id="Coils"/>
    </source>
</evidence>
<organism evidence="2 3">
    <name type="scientific">Crepidotus variabilis</name>
    <dbReference type="NCBI Taxonomy" id="179855"/>
    <lineage>
        <taxon>Eukaryota</taxon>
        <taxon>Fungi</taxon>
        <taxon>Dikarya</taxon>
        <taxon>Basidiomycota</taxon>
        <taxon>Agaricomycotina</taxon>
        <taxon>Agaricomycetes</taxon>
        <taxon>Agaricomycetidae</taxon>
        <taxon>Agaricales</taxon>
        <taxon>Agaricineae</taxon>
        <taxon>Crepidotaceae</taxon>
        <taxon>Crepidotus</taxon>
    </lineage>
</organism>
<dbReference type="AlphaFoldDB" id="A0A9P6JIL7"/>
<reference evidence="2" key="1">
    <citation type="submission" date="2020-11" db="EMBL/GenBank/DDBJ databases">
        <authorList>
            <consortium name="DOE Joint Genome Institute"/>
            <person name="Ahrendt S."/>
            <person name="Riley R."/>
            <person name="Andreopoulos W."/>
            <person name="Labutti K."/>
            <person name="Pangilinan J."/>
            <person name="Ruiz-Duenas F.J."/>
            <person name="Barrasa J.M."/>
            <person name="Sanchez-Garcia M."/>
            <person name="Camarero S."/>
            <person name="Miyauchi S."/>
            <person name="Serrano A."/>
            <person name="Linde D."/>
            <person name="Babiker R."/>
            <person name="Drula E."/>
            <person name="Ayuso-Fernandez I."/>
            <person name="Pacheco R."/>
            <person name="Padilla G."/>
            <person name="Ferreira P."/>
            <person name="Barriuso J."/>
            <person name="Kellner H."/>
            <person name="Castanera R."/>
            <person name="Alfaro M."/>
            <person name="Ramirez L."/>
            <person name="Pisabarro A.G."/>
            <person name="Kuo A."/>
            <person name="Tritt A."/>
            <person name="Lipzen A."/>
            <person name="He G."/>
            <person name="Yan M."/>
            <person name="Ng V."/>
            <person name="Cullen D."/>
            <person name="Martin F."/>
            <person name="Rosso M.-N."/>
            <person name="Henrissat B."/>
            <person name="Hibbett D."/>
            <person name="Martinez A.T."/>
            <person name="Grigoriev I.V."/>
        </authorList>
    </citation>
    <scope>NUCLEOTIDE SEQUENCE</scope>
    <source>
        <strain evidence="2">CBS 506.95</strain>
    </source>
</reference>
<feature type="coiled-coil region" evidence="1">
    <location>
        <begin position="97"/>
        <end position="124"/>
    </location>
</feature>
<accession>A0A9P6JIL7</accession>